<evidence type="ECO:0000313" key="3">
    <source>
        <dbReference type="Proteomes" id="UP001153404"/>
    </source>
</evidence>
<name>A0A9X4QTI9_9BACL</name>
<dbReference type="AlphaFoldDB" id="A0A9X4QTI9"/>
<evidence type="ECO:0000256" key="1">
    <source>
        <dbReference type="SAM" id="MobiDB-lite"/>
    </source>
</evidence>
<proteinExistence type="predicted"/>
<reference evidence="2" key="1">
    <citation type="submission" date="2022-10" db="EMBL/GenBank/DDBJ databases">
        <title>Comparative genomic analysis of Cohnella hashimotonis sp. nov., isolated from the International Space Station.</title>
        <authorList>
            <person name="Simpson A."/>
            <person name="Venkateswaran K."/>
        </authorList>
    </citation>
    <scope>NUCLEOTIDE SEQUENCE</scope>
    <source>
        <strain evidence="2">DSM 28161</strain>
    </source>
</reference>
<accession>A0A9X4QTI9</accession>
<dbReference type="RefSeq" id="WP_277533738.1">
    <property type="nucleotide sequence ID" value="NZ_JAPDIA010000007.1"/>
</dbReference>
<protein>
    <submittedName>
        <fullName evidence="2">Uncharacterized protein</fullName>
    </submittedName>
</protein>
<feature type="region of interest" description="Disordered" evidence="1">
    <location>
        <begin position="25"/>
        <end position="45"/>
    </location>
</feature>
<sequence length="92" mass="10506">MTQEKKCGKYVIACVTFFEPADPQLVEQQRQNDRRGKSERQMVSAQNQRVANNLIKILRAVQHHVEVLKADPRTSVNTLENAKVLEGQLHPV</sequence>
<keyword evidence="3" id="KW-1185">Reference proteome</keyword>
<feature type="compositionally biased region" description="Basic and acidic residues" evidence="1">
    <location>
        <begin position="30"/>
        <end position="40"/>
    </location>
</feature>
<gene>
    <name evidence="2" type="ORF">OMP40_19120</name>
</gene>
<dbReference type="EMBL" id="JAPDIA010000007">
    <property type="protein sequence ID" value="MDG0811241.1"/>
    <property type="molecule type" value="Genomic_DNA"/>
</dbReference>
<dbReference type="Proteomes" id="UP001153404">
    <property type="component" value="Unassembled WGS sequence"/>
</dbReference>
<comment type="caution">
    <text evidence="2">The sequence shown here is derived from an EMBL/GenBank/DDBJ whole genome shotgun (WGS) entry which is preliminary data.</text>
</comment>
<organism evidence="2 3">
    <name type="scientific">Cohnella rhizosphaerae</name>
    <dbReference type="NCBI Taxonomy" id="1457232"/>
    <lineage>
        <taxon>Bacteria</taxon>
        <taxon>Bacillati</taxon>
        <taxon>Bacillota</taxon>
        <taxon>Bacilli</taxon>
        <taxon>Bacillales</taxon>
        <taxon>Paenibacillaceae</taxon>
        <taxon>Cohnella</taxon>
    </lineage>
</organism>
<evidence type="ECO:0000313" key="2">
    <source>
        <dbReference type="EMBL" id="MDG0811241.1"/>
    </source>
</evidence>